<protein>
    <submittedName>
        <fullName evidence="2">STAM-binding protein</fullName>
    </submittedName>
</protein>
<dbReference type="Pfam" id="PF08969">
    <property type="entry name" value="USP8_dimer"/>
    <property type="match status" value="1"/>
</dbReference>
<dbReference type="GO" id="GO:0005768">
    <property type="term" value="C:endosome"/>
    <property type="evidence" value="ECO:0007669"/>
    <property type="project" value="TreeGrafter"/>
</dbReference>
<accession>A0A2S2P2M8</accession>
<dbReference type="EMBL" id="GGMR01011090">
    <property type="protein sequence ID" value="MBY23709.1"/>
    <property type="molecule type" value="Transcribed_RNA"/>
</dbReference>
<dbReference type="SUPFAM" id="SSF140856">
    <property type="entry name" value="USP8 N-terminal domain-like"/>
    <property type="match status" value="1"/>
</dbReference>
<dbReference type="GO" id="GO:0061578">
    <property type="term" value="F:K63-linked deubiquitinase activity"/>
    <property type="evidence" value="ECO:0007669"/>
    <property type="project" value="TreeGrafter"/>
</dbReference>
<dbReference type="GO" id="GO:0070536">
    <property type="term" value="P:protein K63-linked deubiquitination"/>
    <property type="evidence" value="ECO:0007669"/>
    <property type="project" value="TreeGrafter"/>
</dbReference>
<sequence>MNKSNIIYNLMCTKVIEPPEVRIKTLMLLNPKTKLNPNIATRKYYQSGQEWISMGDVYAKENNLEQAYIYYTKFMTLFLQIIKKHPDYKNVSIEERNLNYRALREVFPKIENIKTKLLEQYRTQYELNQEQIALQKFKENHDKKY</sequence>
<feature type="domain" description="USP8 dimerisation" evidence="1">
    <location>
        <begin position="22"/>
        <end position="123"/>
    </location>
</feature>
<reference evidence="2" key="1">
    <citation type="submission" date="2018-04" db="EMBL/GenBank/DDBJ databases">
        <title>Transcriptome of Schizaphis graminum biotype I.</title>
        <authorList>
            <person name="Scully E.D."/>
            <person name="Geib S.M."/>
            <person name="Palmer N.A."/>
            <person name="Koch K."/>
            <person name="Bradshaw J."/>
            <person name="Heng-Moss T."/>
            <person name="Sarath G."/>
        </authorList>
    </citation>
    <scope>NUCLEOTIDE SEQUENCE</scope>
</reference>
<name>A0A2S2P2M8_SCHGA</name>
<dbReference type="Gene3D" id="1.20.58.80">
    <property type="entry name" value="Phosphotransferase system, lactose/cellobiose-type IIA subunit"/>
    <property type="match status" value="1"/>
</dbReference>
<dbReference type="PANTHER" id="PTHR12947">
    <property type="entry name" value="AMSH-LIKE PROTEASE"/>
    <property type="match status" value="1"/>
</dbReference>
<proteinExistence type="predicted"/>
<dbReference type="GO" id="GO:0016020">
    <property type="term" value="C:membrane"/>
    <property type="evidence" value="ECO:0007669"/>
    <property type="project" value="TreeGrafter"/>
</dbReference>
<evidence type="ECO:0000259" key="1">
    <source>
        <dbReference type="Pfam" id="PF08969"/>
    </source>
</evidence>
<dbReference type="InterPro" id="IPR015063">
    <property type="entry name" value="USP8_dimer"/>
</dbReference>
<organism evidence="2">
    <name type="scientific">Schizaphis graminum</name>
    <name type="common">Green bug aphid</name>
    <dbReference type="NCBI Taxonomy" id="13262"/>
    <lineage>
        <taxon>Eukaryota</taxon>
        <taxon>Metazoa</taxon>
        <taxon>Ecdysozoa</taxon>
        <taxon>Arthropoda</taxon>
        <taxon>Hexapoda</taxon>
        <taxon>Insecta</taxon>
        <taxon>Pterygota</taxon>
        <taxon>Neoptera</taxon>
        <taxon>Paraneoptera</taxon>
        <taxon>Hemiptera</taxon>
        <taxon>Sternorrhyncha</taxon>
        <taxon>Aphidomorpha</taxon>
        <taxon>Aphidoidea</taxon>
        <taxon>Aphididae</taxon>
        <taxon>Aphidini</taxon>
        <taxon>Schizaphis</taxon>
    </lineage>
</organism>
<dbReference type="PANTHER" id="PTHR12947:SF13">
    <property type="entry name" value="FI19924P1"/>
    <property type="match status" value="1"/>
</dbReference>
<gene>
    <name evidence="2" type="primary">Stambp_1</name>
    <name evidence="2" type="ORF">g.2445</name>
</gene>
<evidence type="ECO:0000313" key="2">
    <source>
        <dbReference type="EMBL" id="MBY23709.1"/>
    </source>
</evidence>
<dbReference type="AlphaFoldDB" id="A0A2S2P2M8"/>